<feature type="compositionally biased region" description="Polar residues" evidence="1">
    <location>
        <begin position="113"/>
        <end position="131"/>
    </location>
</feature>
<comment type="caution">
    <text evidence="2">The sequence shown here is derived from an EMBL/GenBank/DDBJ whole genome shotgun (WGS) entry which is preliminary data.</text>
</comment>
<evidence type="ECO:0000256" key="1">
    <source>
        <dbReference type="SAM" id="MobiDB-lite"/>
    </source>
</evidence>
<feature type="region of interest" description="Disordered" evidence="1">
    <location>
        <begin position="50"/>
        <end position="152"/>
    </location>
</feature>
<dbReference type="Proteomes" id="UP000235347">
    <property type="component" value="Unassembled WGS sequence"/>
</dbReference>
<dbReference type="EMBL" id="PNYB01000010">
    <property type="protein sequence ID" value="PMS24365.1"/>
    <property type="molecule type" value="Genomic_DNA"/>
</dbReference>
<proteinExistence type="predicted"/>
<reference evidence="2 3" key="1">
    <citation type="submission" date="2018-01" db="EMBL/GenBank/DDBJ databases">
        <title>Whole genome analyses suggest that Burkholderia sensu lato contains two further novel genera in the rhizoxinica-symbiotica group Mycetohabitans gen. nov., and Trinickia gen. nov.: implications for the evolution of diazotrophy and nodulation in the Burkholderiaceae.</title>
        <authorList>
            <person name="Estrada-de los Santos P."/>
            <person name="Palmer M."/>
            <person name="Chavez-Ramirez B."/>
            <person name="Beukes C."/>
            <person name="Steenkamp E.T."/>
            <person name="Hirsch A.M."/>
            <person name="Manyaka P."/>
            <person name="Maluk M."/>
            <person name="Lafos M."/>
            <person name="Crook M."/>
            <person name="Gross E."/>
            <person name="Simon M.F."/>
            <person name="Bueno dos Reis Junior F."/>
            <person name="Poole P.S."/>
            <person name="Venter S.N."/>
            <person name="James E.K."/>
        </authorList>
    </citation>
    <scope>NUCLEOTIDE SEQUENCE [LARGE SCALE GENOMIC DNA]</scope>
    <source>
        <strain evidence="2 3">GP25-8</strain>
    </source>
</reference>
<keyword evidence="3" id="KW-1185">Reference proteome</keyword>
<evidence type="ECO:0000313" key="3">
    <source>
        <dbReference type="Proteomes" id="UP000235347"/>
    </source>
</evidence>
<organism evidence="2 3">
    <name type="scientific">Trinickia soli</name>
    <dbReference type="NCBI Taxonomy" id="380675"/>
    <lineage>
        <taxon>Bacteria</taxon>
        <taxon>Pseudomonadati</taxon>
        <taxon>Pseudomonadota</taxon>
        <taxon>Betaproteobacteria</taxon>
        <taxon>Burkholderiales</taxon>
        <taxon>Burkholderiaceae</taxon>
        <taxon>Trinickia</taxon>
    </lineage>
</organism>
<dbReference type="RefSeq" id="WP_102610416.1">
    <property type="nucleotide sequence ID" value="NZ_CADIKD010000007.1"/>
</dbReference>
<feature type="compositionally biased region" description="Basic residues" evidence="1">
    <location>
        <begin position="64"/>
        <end position="83"/>
    </location>
</feature>
<feature type="compositionally biased region" description="Polar residues" evidence="1">
    <location>
        <begin position="84"/>
        <end position="105"/>
    </location>
</feature>
<gene>
    <name evidence="2" type="ORF">C0Z19_13925</name>
</gene>
<sequence>MKTPAVSFDFSEASIRDFAAHPQESLKQLNQQLHASLTQLMSKLRLENAKHTEPGGTHGGNGTHGKHVSRHAHAKHPANHGHSSHSTNLSNPHSTQHLTQRSEVSSGKVDGSTGPTSRATSVDQAAGSTHPQFKPVIRGDEKQSDAQVKNQADFGRLVDRTAREYGLDPNMFRAQLQVESGAFTSGYQSGMRHVGDLDRAPQNNTSLGLGQISQNYLDGGPWSKGGPGDPRLGGQVVTKSEYENSVTIQVRMAAANDALRIADHGGLKQGLSYYVSGNADPSNPSGASYLQKINEAMQNPAVTTPGR</sequence>
<dbReference type="AlphaFoldDB" id="A0A2N7W4N4"/>
<protein>
    <submittedName>
        <fullName evidence="2">FmdB family transcriptional regulator</fullName>
    </submittedName>
</protein>
<evidence type="ECO:0000313" key="2">
    <source>
        <dbReference type="EMBL" id="PMS24365.1"/>
    </source>
</evidence>
<name>A0A2N7W4N4_9BURK</name>
<accession>A0A2N7W4N4</accession>